<dbReference type="Proteomes" id="UP001174934">
    <property type="component" value="Unassembled WGS sequence"/>
</dbReference>
<evidence type="ECO:0000256" key="2">
    <source>
        <dbReference type="SAM" id="SignalP"/>
    </source>
</evidence>
<feature type="signal peptide" evidence="2">
    <location>
        <begin position="1"/>
        <end position="27"/>
    </location>
</feature>
<keyword evidence="4" id="KW-1185">Reference proteome</keyword>
<feature type="compositionally biased region" description="Polar residues" evidence="1">
    <location>
        <begin position="30"/>
        <end position="42"/>
    </location>
</feature>
<dbReference type="EMBL" id="JAULSR010000010">
    <property type="protein sequence ID" value="KAK0610527.1"/>
    <property type="molecule type" value="Genomic_DNA"/>
</dbReference>
<evidence type="ECO:0000256" key="1">
    <source>
        <dbReference type="SAM" id="MobiDB-lite"/>
    </source>
</evidence>
<feature type="compositionally biased region" description="Low complexity" evidence="1">
    <location>
        <begin position="43"/>
        <end position="54"/>
    </location>
</feature>
<protein>
    <recommendedName>
        <fullName evidence="5">Secreted protein</fullName>
    </recommendedName>
</protein>
<evidence type="ECO:0000313" key="3">
    <source>
        <dbReference type="EMBL" id="KAK0610527.1"/>
    </source>
</evidence>
<reference evidence="3" key="1">
    <citation type="submission" date="2023-06" db="EMBL/GenBank/DDBJ databases">
        <title>Genome-scale phylogeny and comparative genomics of the fungal order Sordariales.</title>
        <authorList>
            <consortium name="Lawrence Berkeley National Laboratory"/>
            <person name="Hensen N."/>
            <person name="Bonometti L."/>
            <person name="Westerberg I."/>
            <person name="Brannstrom I.O."/>
            <person name="Guillou S."/>
            <person name="Cros-Aarteil S."/>
            <person name="Calhoun S."/>
            <person name="Haridas S."/>
            <person name="Kuo A."/>
            <person name="Mondo S."/>
            <person name="Pangilinan J."/>
            <person name="Riley R."/>
            <person name="LaButti K."/>
            <person name="Andreopoulos B."/>
            <person name="Lipzen A."/>
            <person name="Chen C."/>
            <person name="Yanf M."/>
            <person name="Daum C."/>
            <person name="Ng V."/>
            <person name="Clum A."/>
            <person name="Steindorff A."/>
            <person name="Ohm R."/>
            <person name="Martin F."/>
            <person name="Silar P."/>
            <person name="Natvig D."/>
            <person name="Lalanne C."/>
            <person name="Gautier V."/>
            <person name="Ament-velasquez S.L."/>
            <person name="Kruys A."/>
            <person name="Hutchinson M.I."/>
            <person name="Powell A.J."/>
            <person name="Barry K."/>
            <person name="Miller A.N."/>
            <person name="Grigoriev I.V."/>
            <person name="Debuchy R."/>
            <person name="Gladieux P."/>
            <person name="Thoren M.H."/>
            <person name="Johannesson H."/>
        </authorList>
    </citation>
    <scope>NUCLEOTIDE SEQUENCE</scope>
    <source>
        <strain evidence="3">SMH3391-2</strain>
    </source>
</reference>
<evidence type="ECO:0000313" key="4">
    <source>
        <dbReference type="Proteomes" id="UP001174934"/>
    </source>
</evidence>
<comment type="caution">
    <text evidence="3">The sequence shown here is derived from an EMBL/GenBank/DDBJ whole genome shotgun (WGS) entry which is preliminary data.</text>
</comment>
<keyword evidence="2" id="KW-0732">Signal</keyword>
<gene>
    <name evidence="3" type="ORF">B0T17DRAFT_117210</name>
</gene>
<proteinExistence type="predicted"/>
<accession>A0AA39W9U4</accession>
<feature type="chain" id="PRO_5041431001" description="Secreted protein" evidence="2">
    <location>
        <begin position="28"/>
        <end position="157"/>
    </location>
</feature>
<name>A0AA39W9U4_9PEZI</name>
<sequence>MAPFRHFHYLSFAIVGLLWTLQRDCSGTNRMKNPVPNQQQLIPSCSSQPASPQQLIRRPPLNKTQPRKKYDKHTSNSSVPAGGDTARGPHSPCRSPRQTWLSLWPEARRLHVAPPAPGRLPRAWPALGSNPARLDRHGPLPPTHAPSKVLRFVRLIF</sequence>
<organism evidence="3 4">
    <name type="scientific">Bombardia bombarda</name>
    <dbReference type="NCBI Taxonomy" id="252184"/>
    <lineage>
        <taxon>Eukaryota</taxon>
        <taxon>Fungi</taxon>
        <taxon>Dikarya</taxon>
        <taxon>Ascomycota</taxon>
        <taxon>Pezizomycotina</taxon>
        <taxon>Sordariomycetes</taxon>
        <taxon>Sordariomycetidae</taxon>
        <taxon>Sordariales</taxon>
        <taxon>Lasiosphaeriaceae</taxon>
        <taxon>Bombardia</taxon>
    </lineage>
</organism>
<dbReference type="AlphaFoldDB" id="A0AA39W9U4"/>
<feature type="region of interest" description="Disordered" evidence="1">
    <location>
        <begin position="30"/>
        <end position="98"/>
    </location>
</feature>
<evidence type="ECO:0008006" key="5">
    <source>
        <dbReference type="Google" id="ProtNLM"/>
    </source>
</evidence>